<dbReference type="EMBL" id="FOAP01000016">
    <property type="protein sequence ID" value="SEM41622.1"/>
    <property type="molecule type" value="Genomic_DNA"/>
</dbReference>
<dbReference type="OrthoDB" id="5382330at2"/>
<evidence type="ECO:0000313" key="2">
    <source>
        <dbReference type="Proteomes" id="UP000182719"/>
    </source>
</evidence>
<evidence type="ECO:0008006" key="3">
    <source>
        <dbReference type="Google" id="ProtNLM"/>
    </source>
</evidence>
<keyword evidence="2" id="KW-1185">Reference proteome</keyword>
<gene>
    <name evidence="1" type="ORF">SAMN05444354_116111</name>
</gene>
<dbReference type="RefSeq" id="WP_075009292.1">
    <property type="nucleotide sequence ID" value="NZ_FOAP01000016.1"/>
</dbReference>
<dbReference type="PROSITE" id="PS51257">
    <property type="entry name" value="PROKAR_LIPOPROTEIN"/>
    <property type="match status" value="1"/>
</dbReference>
<organism evidence="1 2">
    <name type="scientific">Stigmatella aurantiaca</name>
    <dbReference type="NCBI Taxonomy" id="41"/>
    <lineage>
        <taxon>Bacteria</taxon>
        <taxon>Pseudomonadati</taxon>
        <taxon>Myxococcota</taxon>
        <taxon>Myxococcia</taxon>
        <taxon>Myxococcales</taxon>
        <taxon>Cystobacterineae</taxon>
        <taxon>Archangiaceae</taxon>
        <taxon>Stigmatella</taxon>
    </lineage>
</organism>
<protein>
    <recommendedName>
        <fullName evidence="3">Lipoprotein</fullName>
    </recommendedName>
</protein>
<name>A0A1H7Y651_STIAU</name>
<reference evidence="2" key="1">
    <citation type="submission" date="2016-10" db="EMBL/GenBank/DDBJ databases">
        <authorList>
            <person name="Varghese N."/>
            <person name="Submissions S."/>
        </authorList>
    </citation>
    <scope>NUCLEOTIDE SEQUENCE [LARGE SCALE GENOMIC DNA]</scope>
    <source>
        <strain evidence="2">DSM 17044</strain>
    </source>
</reference>
<dbReference type="Proteomes" id="UP000182719">
    <property type="component" value="Unassembled WGS sequence"/>
</dbReference>
<evidence type="ECO:0000313" key="1">
    <source>
        <dbReference type="EMBL" id="SEM41622.1"/>
    </source>
</evidence>
<sequence length="226" mass="25207">MRAWWGVLTSVVFVGCIPKAQLRPSPEAQALAQEPAAAVTEQAGIRLVADASAWKGRPGNLERRLTPVEVRLENRGERPLRIRYEQFDLLGGSRFQYTAMAPSSLKDDGSSRTRCVAAMDPLYWHNTWGWRGPLGWRRPWGMGPFHGPFYSPYYAPSVACEEPLPTQDMLKQALPEGTLAPGGSISGFLYFQGITERERQVTLQARLVDAETGEKFGELGIPFEVR</sequence>
<accession>A0A1H7Y651</accession>
<dbReference type="AlphaFoldDB" id="A0A1H7Y651"/>
<proteinExistence type="predicted"/>